<name>A0A6C7HQC3_SALEP</name>
<dbReference type="AlphaFoldDB" id="A0A6C7HQC3"/>
<dbReference type="KEGG" id="set:SEN1140"/>
<organism evidence="1 2">
    <name type="scientific">Salmonella enteritidis PT4 (strain P125109)</name>
    <dbReference type="NCBI Taxonomy" id="550537"/>
    <lineage>
        <taxon>Bacteria</taxon>
        <taxon>Pseudomonadati</taxon>
        <taxon>Pseudomonadota</taxon>
        <taxon>Gammaproteobacteria</taxon>
        <taxon>Enterobacterales</taxon>
        <taxon>Enterobacteriaceae</taxon>
        <taxon>Salmonella</taxon>
    </lineage>
</organism>
<proteinExistence type="predicted"/>
<dbReference type="EMBL" id="AM933172">
    <property type="protein sequence ID" value="CAR32723.1"/>
    <property type="molecule type" value="Genomic_DNA"/>
</dbReference>
<evidence type="ECO:0000313" key="2">
    <source>
        <dbReference type="Proteomes" id="UP000000613"/>
    </source>
</evidence>
<protein>
    <submittedName>
        <fullName evidence="1">Hypothetical phage protein</fullName>
    </submittedName>
</protein>
<reference evidence="1 2" key="1">
    <citation type="journal article" date="2008" name="Genome Res.">
        <title>Comparative genome analysis of Salmonella enteritidis PT4 and Salmonella gallinarum 287/91 provides insights into evolutionary and host adaptation pathways.</title>
        <authorList>
            <person name="Thomson N.R."/>
            <person name="Clayton D.J."/>
            <person name="Windhorst D."/>
            <person name="Vernikos G."/>
            <person name="Davidson S."/>
            <person name="Churcher C."/>
            <person name="Quail M.A."/>
            <person name="Stevens M."/>
            <person name="Jones M.A."/>
            <person name="Watson M."/>
            <person name="Barron A."/>
            <person name="Layton A."/>
            <person name="Pickard D."/>
            <person name="Kingsley R.A."/>
            <person name="Bignell A."/>
            <person name="Clark L."/>
            <person name="Harris B."/>
            <person name="Ormond D."/>
            <person name="Abdellah Z."/>
            <person name="Brooks K."/>
            <person name="Cherevach I."/>
            <person name="Chillingworth T."/>
            <person name="Woodward J."/>
            <person name="Norberczak H."/>
            <person name="Lord A."/>
            <person name="Arrowsmith C."/>
            <person name="Jagels K."/>
            <person name="Moule S."/>
            <person name="Mungall K."/>
            <person name="Sanders M."/>
            <person name="Whitehead S."/>
            <person name="Chabalgoity J.A."/>
            <person name="Maskell D."/>
            <person name="Humphrey T."/>
            <person name="Roberts M."/>
            <person name="Barrow P.A."/>
            <person name="Dougan G."/>
            <person name="Parkhill J."/>
        </authorList>
    </citation>
    <scope>NUCLEOTIDE SEQUENCE [LARGE SCALE GENOMIC DNA]</scope>
    <source>
        <strain evidence="1 2">P125109</strain>
    </source>
</reference>
<accession>A0A6C7HQC3</accession>
<evidence type="ECO:0000313" key="1">
    <source>
        <dbReference type="EMBL" id="CAR32723.1"/>
    </source>
</evidence>
<gene>
    <name evidence="1" type="ordered locus">SEN1140</name>
</gene>
<dbReference type="Proteomes" id="UP000000613">
    <property type="component" value="Chromosome"/>
</dbReference>
<sequence>MMMFYRDLFQVFGPDPLYKEEEGIAILREQYGIEAPEQIFKQIYCGLSNNSEFQTLYGHLNLKSLKWDLVRLKTAEFTKFGRNATYPDYMLEISEDFNACGSKFCIDAREEVANHWLKFGTWAEPPMFIERSLIIPGESGLHLMEGHTRLGTLLGAIKYKFVQLADTHELYIASQK</sequence>